<dbReference type="InterPro" id="IPR050103">
    <property type="entry name" value="Class-III_PLP-dep_AT"/>
</dbReference>
<keyword evidence="6" id="KW-0457">Lysine biosynthesis</keyword>
<evidence type="ECO:0000313" key="10">
    <source>
        <dbReference type="Proteomes" id="UP000050502"/>
    </source>
</evidence>
<comment type="function">
    <text evidence="6">Catalyzes the transfer of the amino group of L-glutamate to [LysW]-aminoadipate 6-semialdehyde, generating [LysW]-gamma-L-lysine.</text>
</comment>
<comment type="caution">
    <text evidence="7">The sequence shown here is derived from an EMBL/GenBank/DDBJ whole genome shotgun (WGS) entry which is preliminary data.</text>
</comment>
<comment type="catalytic activity">
    <reaction evidence="6">
        <text>[amino-group carrier protein]-C-terminal-gamma-(L-lysyl)-L-glutamate + 2-oxoglutarate = [amino-group carrier protein]-C-terminal-N-(1-carboxy-5-oxopentan-1-yl)-L-glutamine + L-glutamate</text>
        <dbReference type="Rhea" id="RHEA:41952"/>
        <dbReference type="Rhea" id="RHEA-COMP:9714"/>
        <dbReference type="Rhea" id="RHEA-COMP:9715"/>
        <dbReference type="ChEBI" id="CHEBI:16810"/>
        <dbReference type="ChEBI" id="CHEBI:29985"/>
        <dbReference type="ChEBI" id="CHEBI:78501"/>
        <dbReference type="ChEBI" id="CHEBI:78526"/>
        <dbReference type="EC" id="2.6.1.118"/>
    </reaction>
</comment>
<dbReference type="PANTHER" id="PTHR11986:SF79">
    <property type="entry name" value="ACETYLORNITHINE AMINOTRANSFERASE, MITOCHONDRIAL"/>
    <property type="match status" value="1"/>
</dbReference>
<feature type="modified residue" description="N6-(pyridoxal phosphate)lysine" evidence="6">
    <location>
        <position position="251"/>
    </location>
</feature>
<feature type="binding site" evidence="6">
    <location>
        <position position="279"/>
    </location>
    <ligand>
        <name>pyridoxal 5'-phosphate</name>
        <dbReference type="ChEBI" id="CHEBI:597326"/>
    </ligand>
</feature>
<dbReference type="InterPro" id="IPR015424">
    <property type="entry name" value="PyrdxlP-dep_Trfase"/>
</dbReference>
<keyword evidence="3 6" id="KW-0028">Amino-acid biosynthesis</keyword>
<dbReference type="GO" id="GO:0005737">
    <property type="term" value="C:cytoplasm"/>
    <property type="evidence" value="ECO:0007669"/>
    <property type="project" value="UniProtKB-SubCell"/>
</dbReference>
<reference evidence="7 9" key="1">
    <citation type="journal article" date="2015" name="Genome Announc.">
        <title>Draft Genome Sequence of a Heterotrophic Facultative Anaerobic Thermophilic Bacterium, Ardenticatena maritima Strain 110ST.</title>
        <authorList>
            <person name="Kawaichi S."/>
            <person name="Yoshida T."/>
            <person name="Sako Y."/>
            <person name="Nakamura R."/>
        </authorList>
    </citation>
    <scope>NUCLEOTIDE SEQUENCE [LARGE SCALE GENOMIC DNA]</scope>
    <source>
        <strain evidence="7 9">110S</strain>
    </source>
</reference>
<comment type="cofactor">
    <cofactor evidence="6">
        <name>pyridoxal 5'-phosphate</name>
        <dbReference type="ChEBI" id="CHEBI:597326"/>
    </cofactor>
    <text evidence="6">Binds 1 pyridoxal phosphate per subunit.</text>
</comment>
<dbReference type="EMBL" id="LGKN01000009">
    <property type="protein sequence ID" value="KPL86525.1"/>
    <property type="molecule type" value="Genomic_DNA"/>
</dbReference>
<dbReference type="InterPro" id="IPR049704">
    <property type="entry name" value="Aminotrans_3_PPA_site"/>
</dbReference>
<comment type="pathway">
    <text evidence="6">Amino-acid biosynthesis; L-lysine biosynthesis via AAA pathway; L-lysine from L-alpha-aminoadipate (Thermus route): step 4/5.</text>
</comment>
<dbReference type="GO" id="GO:0030170">
    <property type="term" value="F:pyridoxal phosphate binding"/>
    <property type="evidence" value="ECO:0007669"/>
    <property type="project" value="InterPro"/>
</dbReference>
<dbReference type="Gene3D" id="3.40.640.10">
    <property type="entry name" value="Type I PLP-dependent aspartate aminotransferase-like (Major domain)"/>
    <property type="match status" value="1"/>
</dbReference>
<dbReference type="CDD" id="cd00610">
    <property type="entry name" value="OAT_like"/>
    <property type="match status" value="1"/>
</dbReference>
<dbReference type="NCBIfam" id="TIGR00707">
    <property type="entry name" value="argD"/>
    <property type="match status" value="1"/>
</dbReference>
<dbReference type="RefSeq" id="WP_054493790.1">
    <property type="nucleotide sequence ID" value="NZ_BBZA01000224.1"/>
</dbReference>
<dbReference type="EMBL" id="BBZA01000224">
    <property type="protein sequence ID" value="GAP64036.1"/>
    <property type="molecule type" value="Genomic_DNA"/>
</dbReference>
<reference evidence="9" key="3">
    <citation type="submission" date="2015-08" db="EMBL/GenBank/DDBJ databases">
        <title>Draft Genome Sequence of a Heterotrophic Facultative Anaerobic Bacterium Ardenticatena maritima Strain 110S.</title>
        <authorList>
            <person name="Kawaichi S."/>
            <person name="Yoshida T."/>
            <person name="Sako Y."/>
            <person name="Nakamura R."/>
        </authorList>
    </citation>
    <scope>NUCLEOTIDE SEQUENCE [LARGE SCALE GENOMIC DNA]</scope>
    <source>
        <strain evidence="9">110S</strain>
    </source>
</reference>
<dbReference type="Gene3D" id="3.90.1150.10">
    <property type="entry name" value="Aspartate Aminotransferase, domain 1"/>
    <property type="match status" value="1"/>
</dbReference>
<keyword evidence="5 6" id="KW-0663">Pyridoxal phosphate</keyword>
<evidence type="ECO:0000256" key="6">
    <source>
        <dbReference type="HAMAP-Rule" id="MF_02084"/>
    </source>
</evidence>
<dbReference type="GO" id="GO:0019878">
    <property type="term" value="P:lysine biosynthetic process via aminoadipic acid"/>
    <property type="evidence" value="ECO:0007669"/>
    <property type="project" value="UniProtKB-UniRule"/>
</dbReference>
<dbReference type="HAMAP" id="MF_02084">
    <property type="entry name" value="LysJ_aminotrans_3"/>
    <property type="match status" value="1"/>
</dbReference>
<keyword evidence="2 6" id="KW-0032">Aminotransferase</keyword>
<dbReference type="FunFam" id="3.40.640.10:FF:000004">
    <property type="entry name" value="Acetylornithine aminotransferase"/>
    <property type="match status" value="1"/>
</dbReference>
<dbReference type="STRING" id="872965.SE16_14735"/>
<dbReference type="SUPFAM" id="SSF53383">
    <property type="entry name" value="PLP-dependent transferases"/>
    <property type="match status" value="1"/>
</dbReference>
<evidence type="ECO:0000313" key="8">
    <source>
        <dbReference type="EMBL" id="KPL86525.1"/>
    </source>
</evidence>
<dbReference type="GO" id="GO:0008483">
    <property type="term" value="F:transaminase activity"/>
    <property type="evidence" value="ECO:0007669"/>
    <property type="project" value="UniProtKB-UniRule"/>
</dbReference>
<accession>A0A0M8KB63</accession>
<dbReference type="UniPathway" id="UPA00033">
    <property type="reaction ID" value="UER00038"/>
</dbReference>
<feature type="binding site" evidence="6">
    <location>
        <position position="278"/>
    </location>
    <ligand>
        <name>substrate</name>
    </ligand>
</feature>
<dbReference type="Pfam" id="PF00202">
    <property type="entry name" value="Aminotran_3"/>
    <property type="match status" value="1"/>
</dbReference>
<dbReference type="EC" id="2.6.1.118" evidence="6"/>
<organism evidence="7 9">
    <name type="scientific">Ardenticatena maritima</name>
    <dbReference type="NCBI Taxonomy" id="872965"/>
    <lineage>
        <taxon>Bacteria</taxon>
        <taxon>Bacillati</taxon>
        <taxon>Chloroflexota</taxon>
        <taxon>Ardenticatenia</taxon>
        <taxon>Ardenticatenales</taxon>
        <taxon>Ardenticatenaceae</taxon>
        <taxon>Ardenticatena</taxon>
    </lineage>
</organism>
<dbReference type="AlphaFoldDB" id="A0A0M8KB63"/>
<gene>
    <name evidence="6 7" type="primary">lysJ</name>
    <name evidence="7" type="ORF">ARMA_2459</name>
    <name evidence="8" type="ORF">SE16_14735</name>
</gene>
<dbReference type="GO" id="GO:0042802">
    <property type="term" value="F:identical protein binding"/>
    <property type="evidence" value="ECO:0007669"/>
    <property type="project" value="TreeGrafter"/>
</dbReference>
<dbReference type="GO" id="GO:0006526">
    <property type="term" value="P:L-arginine biosynthetic process"/>
    <property type="evidence" value="ECO:0007669"/>
    <property type="project" value="UniProtKB-ARBA"/>
</dbReference>
<name>A0A0M8KB63_9CHLR</name>
<dbReference type="PROSITE" id="PS00600">
    <property type="entry name" value="AA_TRANSFER_CLASS_3"/>
    <property type="match status" value="1"/>
</dbReference>
<evidence type="ECO:0000256" key="1">
    <source>
        <dbReference type="ARBA" id="ARBA00022490"/>
    </source>
</evidence>
<keyword evidence="9" id="KW-1185">Reference proteome</keyword>
<sequence>MSIQPPQTNTALETEERLGSGAYALRRLTLVRGEGARVWDAAGNEYIDCIAGHGAAVLGHAHPAVTDALTRQAAQLIACPGTFANETRARLLERLHTVSGFARFFLCNSGAEAVEGALKAARLFTGRAGIVAMHRAFHGRTMGALSATAAPKYREPFEPLVPHVAHIPFGDVAAADAAITDETAAVILEPVQGEGGVHPATAEYLHAVRQLCDERGALLIFDEVQTGFGRTGAWFAFEHFGVRPDIIALAKGIANGVPLGAVGFAAHLPPLPTGSHGSTFGGNPLSAAAALATLETLERERLPERAARLGAWALDEWRRCLNGHRQVREVRGLGLMLGIELRSRVTPLLKRLQARGILALPAGPTVLRLLPPLTISEGEWATVIETVLDEVRQ</sequence>
<evidence type="ECO:0000313" key="7">
    <source>
        <dbReference type="EMBL" id="GAP64036.1"/>
    </source>
</evidence>
<comment type="similarity">
    <text evidence="6">Belongs to the class-III pyridoxal-phosphate-dependent aminotransferase family. LysJ subfamily.</text>
</comment>
<feature type="binding site" evidence="6">
    <location>
        <position position="140"/>
    </location>
    <ligand>
        <name>substrate</name>
    </ligand>
</feature>
<dbReference type="InterPro" id="IPR015422">
    <property type="entry name" value="PyrdxlP-dep_Trfase_small"/>
</dbReference>
<dbReference type="PANTHER" id="PTHR11986">
    <property type="entry name" value="AMINOTRANSFERASE CLASS III"/>
    <property type="match status" value="1"/>
</dbReference>
<proteinExistence type="inferred from homology"/>
<evidence type="ECO:0000256" key="5">
    <source>
        <dbReference type="ARBA" id="ARBA00022898"/>
    </source>
</evidence>
<comment type="subunit">
    <text evidence="6">Homodimer.</text>
</comment>
<dbReference type="OrthoDB" id="9807885at2"/>
<dbReference type="InterPro" id="IPR004636">
    <property type="entry name" value="AcOrn/SuccOrn_fam"/>
</dbReference>
<dbReference type="InParanoid" id="A0A0M8KB63"/>
<feature type="binding site" evidence="6">
    <location>
        <position position="137"/>
    </location>
    <ligand>
        <name>pyridoxal 5'-phosphate</name>
        <dbReference type="ChEBI" id="CHEBI:597326"/>
    </ligand>
</feature>
<dbReference type="PIRSF" id="PIRSF000521">
    <property type="entry name" value="Transaminase_4ab_Lys_Orn"/>
    <property type="match status" value="1"/>
</dbReference>
<dbReference type="InterPro" id="IPR037537">
    <property type="entry name" value="LysJ"/>
</dbReference>
<comment type="subcellular location">
    <subcellularLocation>
        <location evidence="6">Cytoplasm</location>
    </subcellularLocation>
</comment>
<feature type="binding site" evidence="6">
    <location>
        <begin position="110"/>
        <end position="111"/>
    </location>
    <ligand>
        <name>pyridoxal 5'-phosphate</name>
        <dbReference type="ChEBI" id="CHEBI:597326"/>
    </ligand>
</feature>
<dbReference type="InterPro" id="IPR005814">
    <property type="entry name" value="Aminotrans_3"/>
</dbReference>
<evidence type="ECO:0000256" key="2">
    <source>
        <dbReference type="ARBA" id="ARBA00022576"/>
    </source>
</evidence>
<evidence type="ECO:0000256" key="4">
    <source>
        <dbReference type="ARBA" id="ARBA00022679"/>
    </source>
</evidence>
<protein>
    <recommendedName>
        <fullName evidence="6">Putative [LysW]-aminoadipate semialdehyde transaminase</fullName>
        <ecNumber evidence="6">2.6.1.118</ecNumber>
    </recommendedName>
</protein>
<evidence type="ECO:0000313" key="9">
    <source>
        <dbReference type="Proteomes" id="UP000037784"/>
    </source>
</evidence>
<keyword evidence="1 6" id="KW-0963">Cytoplasm</keyword>
<reference evidence="8 10" key="2">
    <citation type="submission" date="2015-07" db="EMBL/GenBank/DDBJ databases">
        <title>Whole genome sequence of Ardenticatena maritima DSM 23922.</title>
        <authorList>
            <person name="Hemp J."/>
            <person name="Ward L.M."/>
            <person name="Pace L.A."/>
            <person name="Fischer W.W."/>
        </authorList>
    </citation>
    <scope>NUCLEOTIDE SEQUENCE [LARGE SCALE GENOMIC DNA]</scope>
    <source>
        <strain evidence="8 10">110S</strain>
    </source>
</reference>
<dbReference type="InterPro" id="IPR015421">
    <property type="entry name" value="PyrdxlP-dep_Trfase_major"/>
</dbReference>
<evidence type="ECO:0000256" key="3">
    <source>
        <dbReference type="ARBA" id="ARBA00022605"/>
    </source>
</evidence>
<feature type="binding site" evidence="6">
    <location>
        <begin position="222"/>
        <end position="225"/>
    </location>
    <ligand>
        <name>pyridoxal 5'-phosphate</name>
        <dbReference type="ChEBI" id="CHEBI:597326"/>
    </ligand>
</feature>
<dbReference type="Proteomes" id="UP000037784">
    <property type="component" value="Unassembled WGS sequence"/>
</dbReference>
<dbReference type="Proteomes" id="UP000050502">
    <property type="component" value="Unassembled WGS sequence"/>
</dbReference>
<keyword evidence="4 6" id="KW-0808">Transferase</keyword>